<keyword evidence="3" id="KW-1185">Reference proteome</keyword>
<name>A0A397ISY4_9GLOM</name>
<feature type="region of interest" description="Disordered" evidence="1">
    <location>
        <begin position="83"/>
        <end position="125"/>
    </location>
</feature>
<organism evidence="2 3">
    <name type="scientific">Diversispora epigaea</name>
    <dbReference type="NCBI Taxonomy" id="1348612"/>
    <lineage>
        <taxon>Eukaryota</taxon>
        <taxon>Fungi</taxon>
        <taxon>Fungi incertae sedis</taxon>
        <taxon>Mucoromycota</taxon>
        <taxon>Glomeromycotina</taxon>
        <taxon>Glomeromycetes</taxon>
        <taxon>Diversisporales</taxon>
        <taxon>Diversisporaceae</taxon>
        <taxon>Diversispora</taxon>
    </lineage>
</organism>
<feature type="compositionally biased region" description="Low complexity" evidence="1">
    <location>
        <begin position="106"/>
        <end position="125"/>
    </location>
</feature>
<protein>
    <submittedName>
        <fullName evidence="2">Uncharacterized protein</fullName>
    </submittedName>
</protein>
<reference evidence="2 3" key="1">
    <citation type="submission" date="2018-08" db="EMBL/GenBank/DDBJ databases">
        <title>Genome and evolution of the arbuscular mycorrhizal fungus Diversispora epigaea (formerly Glomus versiforme) and its bacterial endosymbionts.</title>
        <authorList>
            <person name="Sun X."/>
            <person name="Fei Z."/>
            <person name="Harrison M."/>
        </authorList>
    </citation>
    <scope>NUCLEOTIDE SEQUENCE [LARGE SCALE GENOMIC DNA]</scope>
    <source>
        <strain evidence="2 3">IT104</strain>
    </source>
</reference>
<proteinExistence type="predicted"/>
<evidence type="ECO:0000313" key="3">
    <source>
        <dbReference type="Proteomes" id="UP000266861"/>
    </source>
</evidence>
<evidence type="ECO:0000313" key="2">
    <source>
        <dbReference type="EMBL" id="RHZ79109.1"/>
    </source>
</evidence>
<feature type="compositionally biased region" description="Basic and acidic residues" evidence="1">
    <location>
        <begin position="181"/>
        <end position="206"/>
    </location>
</feature>
<dbReference type="Proteomes" id="UP000266861">
    <property type="component" value="Unassembled WGS sequence"/>
</dbReference>
<accession>A0A397ISY4</accession>
<feature type="region of interest" description="Disordered" evidence="1">
    <location>
        <begin position="174"/>
        <end position="206"/>
    </location>
</feature>
<comment type="caution">
    <text evidence="2">The sequence shown here is derived from an EMBL/GenBank/DDBJ whole genome shotgun (WGS) entry which is preliminary data.</text>
</comment>
<dbReference type="AlphaFoldDB" id="A0A397ISY4"/>
<evidence type="ECO:0000256" key="1">
    <source>
        <dbReference type="SAM" id="MobiDB-lite"/>
    </source>
</evidence>
<gene>
    <name evidence="2" type="ORF">Glove_151g33</name>
</gene>
<dbReference type="EMBL" id="PQFF01000142">
    <property type="protein sequence ID" value="RHZ79109.1"/>
    <property type="molecule type" value="Genomic_DNA"/>
</dbReference>
<sequence>MSSSYSLFSTFKCRTLPDRTVKSVILPPRTTLTTEFPPHAKDPFSTIISEEHAAEISAWIDRKTSNYATTNIPYDLHLNTHNISNNIPKNNKKSKKNSKNNEKTKNNNNIISGTNDNNNQTSNSNININNNTIDVEKENNNFKFMRIATQNIRGIMNSINLYQTNTKLFWDKSSPQMSPDFLKDDTKSVTPNKNEHVLTTYDHDDQ</sequence>